<accession>E3JDC1</accession>
<dbReference type="InterPro" id="IPR029045">
    <property type="entry name" value="ClpP/crotonase-like_dom_sf"/>
</dbReference>
<dbReference type="GO" id="GO:0004658">
    <property type="term" value="F:propionyl-CoA carboxylase activity"/>
    <property type="evidence" value="ECO:0007669"/>
    <property type="project" value="TreeGrafter"/>
</dbReference>
<dbReference type="GO" id="GO:0016740">
    <property type="term" value="F:transferase activity"/>
    <property type="evidence" value="ECO:0007669"/>
    <property type="project" value="UniProtKB-KW"/>
</dbReference>
<dbReference type="InterPro" id="IPR011762">
    <property type="entry name" value="COA_CT_N"/>
</dbReference>
<evidence type="ECO:0000313" key="4">
    <source>
        <dbReference type="Proteomes" id="UP000002484"/>
    </source>
</evidence>
<keyword evidence="3" id="KW-0808">Transferase</keyword>
<organism evidence="3 4">
    <name type="scientific">Pseudofrankia inefficax (strain DSM 45817 / CECT 9037 / DDB 130130 / EuI1c)</name>
    <name type="common">Frankia inefficax</name>
    <dbReference type="NCBI Taxonomy" id="298654"/>
    <lineage>
        <taxon>Bacteria</taxon>
        <taxon>Bacillati</taxon>
        <taxon>Actinomycetota</taxon>
        <taxon>Actinomycetes</taxon>
        <taxon>Frankiales</taxon>
        <taxon>Frankiaceae</taxon>
        <taxon>Pseudofrankia</taxon>
    </lineage>
</organism>
<dbReference type="Pfam" id="PF01039">
    <property type="entry name" value="Carboxyl_trans"/>
    <property type="match status" value="1"/>
</dbReference>
<gene>
    <name evidence="3" type="ordered locus">FraEuI1c_5568</name>
</gene>
<feature type="domain" description="CoA carboxyltransferase C-terminal" evidence="2">
    <location>
        <begin position="266"/>
        <end position="506"/>
    </location>
</feature>
<reference evidence="3 4" key="1">
    <citation type="submission" date="2010-10" db="EMBL/GenBank/DDBJ databases">
        <title>Complete sequence of Frankia sp. EuI1c.</title>
        <authorList>
            <consortium name="US DOE Joint Genome Institute"/>
            <person name="Lucas S."/>
            <person name="Copeland A."/>
            <person name="Lapidus A."/>
            <person name="Cheng J.-F."/>
            <person name="Bruce D."/>
            <person name="Goodwin L."/>
            <person name="Pitluck S."/>
            <person name="Chertkov O."/>
            <person name="Detter J.C."/>
            <person name="Han C."/>
            <person name="Tapia R."/>
            <person name="Land M."/>
            <person name="Hauser L."/>
            <person name="Jeffries C."/>
            <person name="Kyrpides N."/>
            <person name="Ivanova N."/>
            <person name="Mikhailova N."/>
            <person name="Beauchemin N."/>
            <person name="Sen A."/>
            <person name="Sur S.A."/>
            <person name="Gtari M."/>
            <person name="Wall L."/>
            <person name="Tisa L."/>
            <person name="Woyke T."/>
        </authorList>
    </citation>
    <scope>NUCLEOTIDE SEQUENCE [LARGE SCALE GENOMIC DNA]</scope>
    <source>
        <strain evidence="4">DSM 45817 / CECT 9037 / EuI1c</strain>
    </source>
</reference>
<dbReference type="STRING" id="298654.FraEuI1c_5568"/>
<dbReference type="InParanoid" id="E3JDC1"/>
<dbReference type="InterPro" id="IPR034733">
    <property type="entry name" value="AcCoA_carboxyl_beta"/>
</dbReference>
<evidence type="ECO:0000259" key="1">
    <source>
        <dbReference type="PROSITE" id="PS50980"/>
    </source>
</evidence>
<protein>
    <submittedName>
        <fullName evidence="3">Carboxyl transferase</fullName>
    </submittedName>
</protein>
<dbReference type="PROSITE" id="PS50980">
    <property type="entry name" value="COA_CT_NTER"/>
    <property type="match status" value="1"/>
</dbReference>
<evidence type="ECO:0000313" key="3">
    <source>
        <dbReference type="EMBL" id="ADP83554.1"/>
    </source>
</evidence>
<dbReference type="HOGENOM" id="CLU_018822_6_1_11"/>
<evidence type="ECO:0000259" key="2">
    <source>
        <dbReference type="PROSITE" id="PS50989"/>
    </source>
</evidence>
<keyword evidence="4" id="KW-1185">Reference proteome</keyword>
<dbReference type="KEGG" id="fri:FraEuI1c_5568"/>
<name>E3JDC1_PSEI1</name>
<dbReference type="Gene3D" id="3.90.226.10">
    <property type="entry name" value="2-enoyl-CoA Hydratase, Chain A, domain 1"/>
    <property type="match status" value="2"/>
</dbReference>
<feature type="domain" description="CoA carboxyltransferase N-terminal" evidence="1">
    <location>
        <begin position="10"/>
        <end position="257"/>
    </location>
</feature>
<sequence>MAGVDDLAGWGPALAEIGRRKEVAAGMGGEARLARQAARGRLNARERLAALFDKDTFYEIGALVGGTDTPPVPADAFVAGAGTIDGRPALAGAEDVTVLGGSIGTGASDKRYRLCQLARQEQVPLVMMLEGAGHRVTEQATGRRPGDLGGLVELSGLVPMVCLVLGASAGHGALTAPLCDFVAMTETASIFSAGPPLVRSATGEEITKEALGGPAVAAATSGVVHNVVADDVEAIALARRYLSYFPSSAGRPVPRHLDGTDTGPRRVDELLTLIPPDPRRPYPIRPVLDAIVDDGELLEIQPDFGSSLVAVLARLGGRAVAIVANDPSVLAGAINSDAADKAAHFLQVAGAFGLPCVFLADNPGVLAGSAAERAGILRHAARMYAVQHRLAVPKVHVTLRKAFGFGSSVMAMNPFDGQTLTLAFPSITLGALPAGSTASKIEDREERARVAAQQAKASVTGGARLAYDDVIDPRELRNALLAGLMLGAGRADRPGSRASRPGGILP</sequence>
<dbReference type="InterPro" id="IPR051047">
    <property type="entry name" value="AccD/PCCB"/>
</dbReference>
<proteinExistence type="predicted"/>
<dbReference type="eggNOG" id="COG4799">
    <property type="taxonomic scope" value="Bacteria"/>
</dbReference>
<dbReference type="EMBL" id="CP002299">
    <property type="protein sequence ID" value="ADP83554.1"/>
    <property type="molecule type" value="Genomic_DNA"/>
</dbReference>
<dbReference type="SUPFAM" id="SSF52096">
    <property type="entry name" value="ClpP/crotonase"/>
    <property type="match status" value="2"/>
</dbReference>
<dbReference type="PANTHER" id="PTHR43842:SF2">
    <property type="entry name" value="PROPIONYL-COA CARBOXYLASE BETA CHAIN, MITOCHONDRIAL"/>
    <property type="match status" value="1"/>
</dbReference>
<dbReference type="InterPro" id="IPR011763">
    <property type="entry name" value="COA_CT_C"/>
</dbReference>
<dbReference type="AlphaFoldDB" id="E3JDC1"/>
<dbReference type="Proteomes" id="UP000002484">
    <property type="component" value="Chromosome"/>
</dbReference>
<dbReference type="PROSITE" id="PS50989">
    <property type="entry name" value="COA_CT_CTER"/>
    <property type="match status" value="1"/>
</dbReference>
<dbReference type="PANTHER" id="PTHR43842">
    <property type="entry name" value="PROPIONYL-COA CARBOXYLASE BETA CHAIN"/>
    <property type="match status" value="1"/>
</dbReference>